<keyword evidence="4" id="KW-0677">Repeat</keyword>
<dbReference type="PROSITE" id="PS51379">
    <property type="entry name" value="4FE4S_FER_2"/>
    <property type="match status" value="2"/>
</dbReference>
<dbReference type="Gene3D" id="3.40.950.10">
    <property type="entry name" value="Fe-only Hydrogenase (Larger Subunit), Chain L, domain 3"/>
    <property type="match status" value="1"/>
</dbReference>
<dbReference type="Gene3D" id="3.40.50.1780">
    <property type="match status" value="1"/>
</dbReference>
<dbReference type="SMART" id="SM00902">
    <property type="entry name" value="Fe_hyd_SSU"/>
    <property type="match status" value="1"/>
</dbReference>
<dbReference type="Pfam" id="PF02256">
    <property type="entry name" value="Fe_hyd_SSU"/>
    <property type="match status" value="1"/>
</dbReference>
<feature type="domain" description="4Fe-4S ferredoxin-type" evidence="9">
    <location>
        <begin position="146"/>
        <end position="165"/>
    </location>
</feature>
<dbReference type="InterPro" id="IPR003149">
    <property type="entry name" value="Fe_hydrogenase_ssu"/>
</dbReference>
<dbReference type="Gene3D" id="3.30.70.20">
    <property type="match status" value="1"/>
</dbReference>
<dbReference type="InterPro" id="IPR017900">
    <property type="entry name" value="4Fe4S_Fe_S_CS"/>
</dbReference>
<dbReference type="InterPro" id="IPR049830">
    <property type="entry name" value="HndD"/>
</dbReference>
<feature type="domain" description="4Fe-4S ferredoxin-type" evidence="9">
    <location>
        <begin position="190"/>
        <end position="218"/>
    </location>
</feature>
<dbReference type="InterPro" id="IPR017896">
    <property type="entry name" value="4Fe4S_Fe-S-bd"/>
</dbReference>
<dbReference type="AlphaFoldDB" id="U6RH26"/>
<reference evidence="11 12" key="1">
    <citation type="submission" date="2013-04" db="EMBL/GenBank/DDBJ databases">
        <title>The Genome Sequence of Bacteroides massiliensis DSM 17679.</title>
        <authorList>
            <consortium name="The Broad Institute Genomics Platform"/>
            <person name="Earl A."/>
            <person name="Ward D."/>
            <person name="Feldgarden M."/>
            <person name="Gevers D."/>
            <person name="Martens E."/>
            <person name="Fenner L."/>
            <person name="Roux V."/>
            <person name="Mallet M.N."/>
            <person name="Raoult D."/>
            <person name="Walker B."/>
            <person name="Young S."/>
            <person name="Zeng Q."/>
            <person name="Gargeya S."/>
            <person name="Fitzgerald M."/>
            <person name="Haas B."/>
            <person name="Abouelleil A."/>
            <person name="Allen A.W."/>
            <person name="Alvarado L."/>
            <person name="Arachchi H.M."/>
            <person name="Berlin A.M."/>
            <person name="Chapman S.B."/>
            <person name="Gainer-Dewar J."/>
            <person name="Goldberg J."/>
            <person name="Griggs A."/>
            <person name="Gujja S."/>
            <person name="Hansen M."/>
            <person name="Howarth C."/>
            <person name="Imamovic A."/>
            <person name="Ireland A."/>
            <person name="Larimer J."/>
            <person name="McCowan C."/>
            <person name="Murphy C."/>
            <person name="Pearson M."/>
            <person name="Poon T.W."/>
            <person name="Priest M."/>
            <person name="Roberts A."/>
            <person name="Saif S."/>
            <person name="Shea T."/>
            <person name="Sisk P."/>
            <person name="Sykes S."/>
            <person name="Wortman J."/>
            <person name="Nusbaum C."/>
            <person name="Birren B."/>
        </authorList>
    </citation>
    <scope>NUCLEOTIDE SEQUENCE [LARGE SCALE GENOMIC DNA]</scope>
    <source>
        <strain evidence="12">B84634 / Timone 84634 / DSM 17679 / JCM 13223</strain>
    </source>
</reference>
<keyword evidence="5" id="KW-0560">Oxidoreductase</keyword>
<dbReference type="GO" id="GO:0051537">
    <property type="term" value="F:2 iron, 2 sulfur cluster binding"/>
    <property type="evidence" value="ECO:0007669"/>
    <property type="project" value="UniProtKB-KW"/>
</dbReference>
<dbReference type="FunFam" id="3.10.20.740:FF:000005">
    <property type="entry name" value="NADH:ubiquinone oxidoreductase subunit"/>
    <property type="match status" value="1"/>
</dbReference>
<dbReference type="NCBIfam" id="NF040763">
    <property type="entry name" value="FeFe_hydrog_A6"/>
    <property type="match status" value="1"/>
</dbReference>
<dbReference type="SUPFAM" id="SSF54292">
    <property type="entry name" value="2Fe-2S ferredoxin-like"/>
    <property type="match status" value="1"/>
</dbReference>
<feature type="domain" description="4Fe-4S His(Cys)3-ligated-type" evidence="10">
    <location>
        <begin position="87"/>
        <end position="126"/>
    </location>
</feature>
<proteinExistence type="predicted"/>
<dbReference type="GeneID" id="60061700"/>
<dbReference type="RefSeq" id="WP_005941255.1">
    <property type="nucleotide sequence ID" value="NZ_KB890362.1"/>
</dbReference>
<dbReference type="PROSITE" id="PS00198">
    <property type="entry name" value="4FE4S_FER_1"/>
    <property type="match status" value="1"/>
</dbReference>
<dbReference type="PROSITE" id="PS51839">
    <property type="entry name" value="4FE4S_HC3"/>
    <property type="match status" value="1"/>
</dbReference>
<keyword evidence="2" id="KW-0001">2Fe-2S</keyword>
<evidence type="ECO:0000313" key="12">
    <source>
        <dbReference type="Proteomes" id="UP000017831"/>
    </source>
</evidence>
<dbReference type="HOGENOM" id="CLU_018240_2_1_10"/>
<dbReference type="Pfam" id="PF10588">
    <property type="entry name" value="NADH-G_4Fe-4S_3"/>
    <property type="match status" value="1"/>
</dbReference>
<dbReference type="FunFam" id="4.10.260.20:FF:000001">
    <property type="entry name" value="NADP-reducing hydrogenase subunit HndD"/>
    <property type="match status" value="1"/>
</dbReference>
<dbReference type="eggNOG" id="COG3383">
    <property type="taxonomic scope" value="Bacteria"/>
</dbReference>
<evidence type="ECO:0000259" key="9">
    <source>
        <dbReference type="PROSITE" id="PS51379"/>
    </source>
</evidence>
<dbReference type="GO" id="GO:0005506">
    <property type="term" value="F:iron ion binding"/>
    <property type="evidence" value="ECO:0007669"/>
    <property type="project" value="InterPro"/>
</dbReference>
<dbReference type="PANTHER" id="PTHR11615">
    <property type="entry name" value="NITRATE, FORMATE, IRON DEHYDROGENASE"/>
    <property type="match status" value="1"/>
</dbReference>
<dbReference type="InterPro" id="IPR009016">
    <property type="entry name" value="Fe_hydrogenase"/>
</dbReference>
<dbReference type="SUPFAM" id="SSF54862">
    <property type="entry name" value="4Fe-4S ferredoxins"/>
    <property type="match status" value="1"/>
</dbReference>
<evidence type="ECO:0000313" key="11">
    <source>
        <dbReference type="EMBL" id="EOA54483.1"/>
    </source>
</evidence>
<organism evidence="11 12">
    <name type="scientific">Phocaeicola massiliensis B84634 = Timone 84634 = DSM 17679 = JCM 13223</name>
    <dbReference type="NCBI Taxonomy" id="1121098"/>
    <lineage>
        <taxon>Bacteria</taxon>
        <taxon>Pseudomonadati</taxon>
        <taxon>Bacteroidota</taxon>
        <taxon>Bacteroidia</taxon>
        <taxon>Bacteroidales</taxon>
        <taxon>Bacteroidaceae</taxon>
        <taxon>Phocaeicola</taxon>
    </lineage>
</organism>
<dbReference type="Gene3D" id="3.10.20.740">
    <property type="match status" value="1"/>
</dbReference>
<gene>
    <name evidence="11" type="ORF">HMPREF1534_02363</name>
</gene>
<dbReference type="NCBIfam" id="TIGR02512">
    <property type="entry name" value="FeFe_hydrog_A"/>
    <property type="match status" value="1"/>
</dbReference>
<dbReference type="InterPro" id="IPR054351">
    <property type="entry name" value="NADH_UbQ_OxRdtase_ferredoxin"/>
</dbReference>
<dbReference type="FunFam" id="3.30.70.20:FF:000035">
    <property type="entry name" value="Iron hydrogenase 1"/>
    <property type="match status" value="1"/>
</dbReference>
<dbReference type="InterPro" id="IPR050340">
    <property type="entry name" value="Cytosolic_Fe-S_CAF"/>
</dbReference>
<evidence type="ECO:0000256" key="5">
    <source>
        <dbReference type="ARBA" id="ARBA00023002"/>
    </source>
</evidence>
<keyword evidence="12" id="KW-1185">Reference proteome</keyword>
<dbReference type="PROSITE" id="PS51085">
    <property type="entry name" value="2FE2S_FER_2"/>
    <property type="match status" value="1"/>
</dbReference>
<dbReference type="Pfam" id="PF22117">
    <property type="entry name" value="Fer4_Nqo3"/>
    <property type="match status" value="1"/>
</dbReference>
<evidence type="ECO:0000256" key="6">
    <source>
        <dbReference type="ARBA" id="ARBA00023004"/>
    </source>
</evidence>
<feature type="domain" description="2Fe-2S ferredoxin-type" evidence="8">
    <location>
        <begin position="4"/>
        <end position="87"/>
    </location>
</feature>
<dbReference type="Pfam" id="PF13510">
    <property type="entry name" value="Fer2_4"/>
    <property type="match status" value="1"/>
</dbReference>
<dbReference type="Proteomes" id="UP000017831">
    <property type="component" value="Unassembled WGS sequence"/>
</dbReference>
<evidence type="ECO:0000256" key="1">
    <source>
        <dbReference type="ARBA" id="ARBA00022485"/>
    </source>
</evidence>
<dbReference type="InterPro" id="IPR004108">
    <property type="entry name" value="Fe_hydrogenase_lsu_C"/>
</dbReference>
<dbReference type="PATRIC" id="fig|1121098.3.peg.2403"/>
<dbReference type="eggNOG" id="COG4624">
    <property type="taxonomic scope" value="Bacteria"/>
</dbReference>
<dbReference type="EMBL" id="AQHY01000026">
    <property type="protein sequence ID" value="EOA54483.1"/>
    <property type="molecule type" value="Genomic_DNA"/>
</dbReference>
<dbReference type="InterPro" id="IPR036010">
    <property type="entry name" value="2Fe-2S_ferredoxin-like_sf"/>
</dbReference>
<accession>U6RH26</accession>
<evidence type="ECO:0000256" key="3">
    <source>
        <dbReference type="ARBA" id="ARBA00022723"/>
    </source>
</evidence>
<dbReference type="InterPro" id="IPR001041">
    <property type="entry name" value="2Fe-2S_ferredoxin-type"/>
</dbReference>
<dbReference type="InterPro" id="IPR036991">
    <property type="entry name" value="Fe_hydrogenase_ssu_sf"/>
</dbReference>
<evidence type="ECO:0000256" key="4">
    <source>
        <dbReference type="ARBA" id="ARBA00022737"/>
    </source>
</evidence>
<dbReference type="InterPro" id="IPR019574">
    <property type="entry name" value="NADH_UbQ_OxRdtase_Gsu_4Fe4S-bd"/>
</dbReference>
<dbReference type="Gene3D" id="4.10.260.20">
    <property type="entry name" value="Iron hydrogenase, small subunit"/>
    <property type="match status" value="1"/>
</dbReference>
<dbReference type="SMART" id="SM00929">
    <property type="entry name" value="NADH-G_4Fe-4S_3"/>
    <property type="match status" value="1"/>
</dbReference>
<keyword evidence="7" id="KW-0411">Iron-sulfur</keyword>
<dbReference type="Pfam" id="PF02906">
    <property type="entry name" value="Fe_hyd_lg_C"/>
    <property type="match status" value="1"/>
</dbReference>
<comment type="caution">
    <text evidence="11">The sequence shown here is derived from an EMBL/GenBank/DDBJ whole genome shotgun (WGS) entry which is preliminary data.</text>
</comment>
<keyword evidence="3" id="KW-0479">Metal-binding</keyword>
<protein>
    <submittedName>
        <fullName evidence="11">[FeFe] hydrogenase, group A</fullName>
    </submittedName>
</protein>
<evidence type="ECO:0000256" key="7">
    <source>
        <dbReference type="ARBA" id="ARBA00023014"/>
    </source>
</evidence>
<keyword evidence="1" id="KW-0004">4Fe-4S</keyword>
<dbReference type="CDD" id="cd00207">
    <property type="entry name" value="fer2"/>
    <property type="match status" value="1"/>
</dbReference>
<evidence type="ECO:0000259" key="8">
    <source>
        <dbReference type="PROSITE" id="PS51085"/>
    </source>
</evidence>
<evidence type="ECO:0000256" key="2">
    <source>
        <dbReference type="ARBA" id="ARBA00022714"/>
    </source>
</evidence>
<dbReference type="STRING" id="1121098.HMPREF1534_02363"/>
<name>U6RH26_9BACT</name>
<evidence type="ECO:0000259" key="10">
    <source>
        <dbReference type="PROSITE" id="PS51839"/>
    </source>
</evidence>
<dbReference type="InterPro" id="IPR013352">
    <property type="entry name" value="Fe_hydrogenase_subset"/>
</dbReference>
<dbReference type="OrthoDB" id="9805142at2"/>
<sequence length="588" mass="65096">MEEQQITLQIDHHFITVPAGTTLLEAARKIGIDIPTLCHINLKGTCIKNNPASCRICVVEVEGRKNLAPACATRCTDGMVVRTSTLRVMNARKIVAELILSDHPNECLTCPKSGNCELQNLALRFNIREMPFNGGELSPRKREVTSSIVRNMDKCIFCRRCESVCNDVQTVGALGAIRRGFNTTIAPAFDKMMTDSECTYCGQCVAVCPVGALTERDHTNRLIEDLSNPDKIVIVQTAPAVRAALGEEFGLPAGTLVTGKMVYALRELGFNYVFDTDFAADLTIMEEGSEILNRLTRYLNGDRSVRLPILTSCCPAWVNFFEHQFPDMLDIPSTARSPQQMFGSIAKTYWAEKMGIPREKLVVVSIMPCLAKKYECDRDEFKTNGNPDVDYSISTRELARLIKRANIGFTLLPDSEFDNPMGVSTGAGVIFGTTGGVMEAALRSVYEIYTGHPLQNVNFEQVRGLNGVRRATIDLNGFELKVGIAHGLGNARHLLEDIRNGHNKYHVIEIMACPGGCIGGGGQPLHHGNSEVLYARANALYREDAGKPIRKSHDNPYIKTLYEEYLGKPLSEKSEKLLHTHYFNKSID</sequence>
<dbReference type="GO" id="GO:0051539">
    <property type="term" value="F:4 iron, 4 sulfur cluster binding"/>
    <property type="evidence" value="ECO:0007669"/>
    <property type="project" value="UniProtKB-KW"/>
</dbReference>
<dbReference type="GO" id="GO:0008901">
    <property type="term" value="F:ferredoxin hydrogenase activity"/>
    <property type="evidence" value="ECO:0007669"/>
    <property type="project" value="InterPro"/>
</dbReference>
<dbReference type="SUPFAM" id="SSF53920">
    <property type="entry name" value="Fe-only hydrogenase"/>
    <property type="match status" value="1"/>
</dbReference>
<keyword evidence="6" id="KW-0408">Iron</keyword>